<organism evidence="4 5">
    <name type="scientific">Cyanidium caldarium</name>
    <name type="common">Red alga</name>
    <dbReference type="NCBI Taxonomy" id="2771"/>
    <lineage>
        <taxon>Eukaryota</taxon>
        <taxon>Rhodophyta</taxon>
        <taxon>Bangiophyceae</taxon>
        <taxon>Cyanidiales</taxon>
        <taxon>Cyanidiaceae</taxon>
        <taxon>Cyanidium</taxon>
    </lineage>
</organism>
<feature type="region of interest" description="Disordered" evidence="2">
    <location>
        <begin position="383"/>
        <end position="416"/>
    </location>
</feature>
<dbReference type="PANTHER" id="PTHR10804">
    <property type="entry name" value="PROTEASE FAMILY M24 METHIONYL AMINOPEPTIDASE, AMINOPEPTIDASE P"/>
    <property type="match status" value="1"/>
</dbReference>
<dbReference type="InterPro" id="IPR047113">
    <property type="entry name" value="PA2G4/ARX1"/>
</dbReference>
<dbReference type="Proteomes" id="UP001301350">
    <property type="component" value="Unassembled WGS sequence"/>
</dbReference>
<comment type="caution">
    <text evidence="4">The sequence shown here is derived from an EMBL/GenBank/DDBJ whole genome shotgun (WGS) entry which is preliminary data.</text>
</comment>
<accession>A0AAV9IWD5</accession>
<evidence type="ECO:0000256" key="1">
    <source>
        <dbReference type="ARBA" id="ARBA00007319"/>
    </source>
</evidence>
<dbReference type="InterPro" id="IPR036005">
    <property type="entry name" value="Creatinase/aminopeptidase-like"/>
</dbReference>
<dbReference type="SUPFAM" id="SSF46785">
    <property type="entry name" value="Winged helix' DNA-binding domain"/>
    <property type="match status" value="1"/>
</dbReference>
<dbReference type="InterPro" id="IPR000994">
    <property type="entry name" value="Pept_M24"/>
</dbReference>
<proteinExistence type="inferred from homology"/>
<name>A0AAV9IWD5_CYACA</name>
<gene>
    <name evidence="4" type="ORF">CDCA_CDCA07G2143</name>
</gene>
<keyword evidence="5" id="KW-1185">Reference proteome</keyword>
<dbReference type="Pfam" id="PF00557">
    <property type="entry name" value="Peptidase_M24"/>
    <property type="match status" value="1"/>
</dbReference>
<comment type="similarity">
    <text evidence="1">Belongs to the peptidase M24 family.</text>
</comment>
<sequence>MSDATPEKNVEDADVVTKYKAAAEIAAAALEAVTTALRAGRSVAELCRLGDQTVSKRCAAVFNKARDERGERVGKGVAFPTCVSVNHCGGHFSPLPNEDQLLAAGDLCTIDLGAHIDGYVAVLCTSAVVPAETAEAVGGDAAAAAAAAPAPRLSDKAARAVMAAYTAAEAALRLLRPGCTNSQITEMFAQVAADFGVSVVEGVLSHEMKRYVIDGRRAVLSKVTADQRVDEFTFEPHTVFAVDVVMSTSEGGKLKPGNGRTTVYKRAVEVDYMLKMKASRQLLNEVNRTAPVFPFTLRDAVPDDAENRVARLGISEMQSHGMVIPYPVLYDREGEYVARFKCTALILPAYTEPITPLRLPAGVETEAVLQNEAVKELLRRPVGKSAKRLSKQAARQPGNAAVTDSNGTPMQEGDGK</sequence>
<evidence type="ECO:0000313" key="5">
    <source>
        <dbReference type="Proteomes" id="UP001301350"/>
    </source>
</evidence>
<evidence type="ECO:0000256" key="2">
    <source>
        <dbReference type="SAM" id="MobiDB-lite"/>
    </source>
</evidence>
<dbReference type="FunFam" id="1.10.10.10:FF:000029">
    <property type="entry name" value="Proliferation-associated 2G4, a"/>
    <property type="match status" value="1"/>
</dbReference>
<evidence type="ECO:0000259" key="3">
    <source>
        <dbReference type="Pfam" id="PF00557"/>
    </source>
</evidence>
<dbReference type="Gene3D" id="3.90.230.10">
    <property type="entry name" value="Creatinase/methionine aminopeptidase superfamily"/>
    <property type="match status" value="1"/>
</dbReference>
<dbReference type="Gene3D" id="1.10.10.10">
    <property type="entry name" value="Winged helix-like DNA-binding domain superfamily/Winged helix DNA-binding domain"/>
    <property type="match status" value="1"/>
</dbReference>
<evidence type="ECO:0000313" key="4">
    <source>
        <dbReference type="EMBL" id="KAK4536118.1"/>
    </source>
</evidence>
<dbReference type="SUPFAM" id="SSF55920">
    <property type="entry name" value="Creatinase/aminopeptidase"/>
    <property type="match status" value="1"/>
</dbReference>
<protein>
    <recommendedName>
        <fullName evidence="3">Peptidase M24 domain-containing protein</fullName>
    </recommendedName>
</protein>
<dbReference type="AlphaFoldDB" id="A0AAV9IWD5"/>
<dbReference type="InterPro" id="IPR036390">
    <property type="entry name" value="WH_DNA-bd_sf"/>
</dbReference>
<dbReference type="PANTHER" id="PTHR10804:SF11">
    <property type="entry name" value="PROLIFERATION-ASSOCIATED PROTEIN 2G4"/>
    <property type="match status" value="1"/>
</dbReference>
<dbReference type="EMBL" id="JANCYW010000007">
    <property type="protein sequence ID" value="KAK4536118.1"/>
    <property type="molecule type" value="Genomic_DNA"/>
</dbReference>
<feature type="domain" description="Peptidase M24" evidence="3">
    <location>
        <begin position="18"/>
        <end position="244"/>
    </location>
</feature>
<reference evidence="4 5" key="1">
    <citation type="submission" date="2022-07" db="EMBL/GenBank/DDBJ databases">
        <title>Genome-wide signatures of adaptation to extreme environments.</title>
        <authorList>
            <person name="Cho C.H."/>
            <person name="Yoon H.S."/>
        </authorList>
    </citation>
    <scope>NUCLEOTIDE SEQUENCE [LARGE SCALE GENOMIC DNA]</scope>
    <source>
        <strain evidence="4 5">DBV 063 E5</strain>
    </source>
</reference>
<dbReference type="InterPro" id="IPR036388">
    <property type="entry name" value="WH-like_DNA-bd_sf"/>
</dbReference>